<protein>
    <submittedName>
        <fullName evidence="2">Uncharacterized protein</fullName>
    </submittedName>
</protein>
<dbReference type="Proteomes" id="UP001596111">
    <property type="component" value="Unassembled WGS sequence"/>
</dbReference>
<evidence type="ECO:0000256" key="1">
    <source>
        <dbReference type="SAM" id="SignalP"/>
    </source>
</evidence>
<reference evidence="3" key="1">
    <citation type="journal article" date="2019" name="Int. J. Syst. Evol. Microbiol.">
        <title>The Global Catalogue of Microorganisms (GCM) 10K type strain sequencing project: providing services to taxonomists for standard genome sequencing and annotation.</title>
        <authorList>
            <consortium name="The Broad Institute Genomics Platform"/>
            <consortium name="The Broad Institute Genome Sequencing Center for Infectious Disease"/>
            <person name="Wu L."/>
            <person name="Ma J."/>
        </authorList>
    </citation>
    <scope>NUCLEOTIDE SEQUENCE [LARGE SCALE GENOMIC DNA]</scope>
    <source>
        <strain evidence="3">CGMCC 1.13587</strain>
    </source>
</reference>
<feature type="chain" id="PRO_5046517773" evidence="1">
    <location>
        <begin position="23"/>
        <end position="132"/>
    </location>
</feature>
<name>A0ABW0T1R2_9GAMM</name>
<sequence>MVGSMAWLILLLLPATAWNALAAEPIATSSRVAAASSPSSRHEIVSSNDLAGWGPRVDSAVLAKLTGGTDVTETMTLNGTVANNSVDHVVNGANVISSGSFTGAAGLPVVIQNSGNAVLIQNAMIVNVQFQP</sequence>
<gene>
    <name evidence="2" type="ORF">ACFPPB_15455</name>
</gene>
<proteinExistence type="predicted"/>
<evidence type="ECO:0000313" key="3">
    <source>
        <dbReference type="Proteomes" id="UP001596111"/>
    </source>
</evidence>
<evidence type="ECO:0000313" key="2">
    <source>
        <dbReference type="EMBL" id="MFC5582516.1"/>
    </source>
</evidence>
<dbReference type="RefSeq" id="WP_377328676.1">
    <property type="nucleotide sequence ID" value="NZ_JBHSNG010000019.1"/>
</dbReference>
<keyword evidence="3" id="KW-1185">Reference proteome</keyword>
<keyword evidence="1" id="KW-0732">Signal</keyword>
<comment type="caution">
    <text evidence="2">The sequence shown here is derived from an EMBL/GenBank/DDBJ whole genome shotgun (WGS) entry which is preliminary data.</text>
</comment>
<dbReference type="EMBL" id="JBHSNG010000019">
    <property type="protein sequence ID" value="MFC5582516.1"/>
    <property type="molecule type" value="Genomic_DNA"/>
</dbReference>
<accession>A0ABW0T1R2</accession>
<feature type="signal peptide" evidence="1">
    <location>
        <begin position="1"/>
        <end position="22"/>
    </location>
</feature>
<organism evidence="2 3">
    <name type="scientific">Rhodanobacter terrae</name>
    <dbReference type="NCBI Taxonomy" id="418647"/>
    <lineage>
        <taxon>Bacteria</taxon>
        <taxon>Pseudomonadati</taxon>
        <taxon>Pseudomonadota</taxon>
        <taxon>Gammaproteobacteria</taxon>
        <taxon>Lysobacterales</taxon>
        <taxon>Rhodanobacteraceae</taxon>
        <taxon>Rhodanobacter</taxon>
    </lineage>
</organism>